<comment type="caution">
    <text evidence="2">The sequence shown here is derived from an EMBL/GenBank/DDBJ whole genome shotgun (WGS) entry which is preliminary data.</text>
</comment>
<name>A0AAV9TXG2_9PEZI</name>
<proteinExistence type="predicted"/>
<evidence type="ECO:0000256" key="1">
    <source>
        <dbReference type="SAM" id="SignalP"/>
    </source>
</evidence>
<sequence length="182" mass="20009">MRTVGIVFVAALFSFTQTAPVSQELGVSLVKARGLQGVAGYEKRDYQQPTWVQGTCYGDRAIDAPPCASADTENNYMTIRPEAKTVEQCIAACNEMNAYEYEHTPAGQKIKVCNMVNFWIQCTASGYTEPHCAVHGHVYPDLDKYATNKGGQDNGHGVEYIRDSCVYYLTPEIGTNGWAPPP</sequence>
<feature type="signal peptide" evidence="1">
    <location>
        <begin position="1"/>
        <end position="18"/>
    </location>
</feature>
<organism evidence="2 3">
    <name type="scientific">Orbilia brochopaga</name>
    <dbReference type="NCBI Taxonomy" id="3140254"/>
    <lineage>
        <taxon>Eukaryota</taxon>
        <taxon>Fungi</taxon>
        <taxon>Dikarya</taxon>
        <taxon>Ascomycota</taxon>
        <taxon>Pezizomycotina</taxon>
        <taxon>Orbiliomycetes</taxon>
        <taxon>Orbiliales</taxon>
        <taxon>Orbiliaceae</taxon>
        <taxon>Orbilia</taxon>
    </lineage>
</organism>
<accession>A0AAV9TXG2</accession>
<dbReference type="EMBL" id="JAVHNQ010000016">
    <property type="protein sequence ID" value="KAK6331187.1"/>
    <property type="molecule type" value="Genomic_DNA"/>
</dbReference>
<feature type="chain" id="PRO_5043687443" evidence="1">
    <location>
        <begin position="19"/>
        <end position="182"/>
    </location>
</feature>
<reference evidence="2 3" key="1">
    <citation type="submission" date="2019-10" db="EMBL/GenBank/DDBJ databases">
        <authorList>
            <person name="Palmer J.M."/>
        </authorList>
    </citation>
    <scope>NUCLEOTIDE SEQUENCE [LARGE SCALE GENOMIC DNA]</scope>
    <source>
        <strain evidence="2 3">TWF696</strain>
    </source>
</reference>
<evidence type="ECO:0000313" key="3">
    <source>
        <dbReference type="Proteomes" id="UP001375240"/>
    </source>
</evidence>
<protein>
    <submittedName>
        <fullName evidence="2">Uncharacterized protein</fullName>
    </submittedName>
</protein>
<keyword evidence="3" id="KW-1185">Reference proteome</keyword>
<gene>
    <name evidence="2" type="ORF">TWF696_003254</name>
</gene>
<keyword evidence="1" id="KW-0732">Signal</keyword>
<dbReference type="AlphaFoldDB" id="A0AAV9TXG2"/>
<dbReference type="Proteomes" id="UP001375240">
    <property type="component" value="Unassembled WGS sequence"/>
</dbReference>
<evidence type="ECO:0000313" key="2">
    <source>
        <dbReference type="EMBL" id="KAK6331187.1"/>
    </source>
</evidence>